<dbReference type="Proteomes" id="UP000014254">
    <property type="component" value="Unassembled WGS sequence"/>
</dbReference>
<dbReference type="EMBL" id="KE124173">
    <property type="protein sequence ID" value="EPB81465.1"/>
    <property type="molecule type" value="Genomic_DNA"/>
</dbReference>
<reference evidence="2" key="1">
    <citation type="submission" date="2013-05" db="EMBL/GenBank/DDBJ databases">
        <title>The Genome sequence of Mucor circinelloides f. circinelloides 1006PhL.</title>
        <authorList>
            <consortium name="The Broad Institute Genomics Platform"/>
            <person name="Cuomo C."/>
            <person name="Earl A."/>
            <person name="Findley K."/>
            <person name="Lee S.C."/>
            <person name="Walker B."/>
            <person name="Young S."/>
            <person name="Zeng Q."/>
            <person name="Gargeya S."/>
            <person name="Fitzgerald M."/>
            <person name="Haas B."/>
            <person name="Abouelleil A."/>
            <person name="Allen A.W."/>
            <person name="Alvarado L."/>
            <person name="Arachchi H.M."/>
            <person name="Berlin A.M."/>
            <person name="Chapman S.B."/>
            <person name="Gainer-Dewar J."/>
            <person name="Goldberg J."/>
            <person name="Griggs A."/>
            <person name="Gujja S."/>
            <person name="Hansen M."/>
            <person name="Howarth C."/>
            <person name="Imamovic A."/>
            <person name="Ireland A."/>
            <person name="Larimer J."/>
            <person name="McCowan C."/>
            <person name="Murphy C."/>
            <person name="Pearson M."/>
            <person name="Poon T.W."/>
            <person name="Priest M."/>
            <person name="Roberts A."/>
            <person name="Saif S."/>
            <person name="Shea T."/>
            <person name="Sisk P."/>
            <person name="Sykes S."/>
            <person name="Wortman J."/>
            <person name="Nusbaum C."/>
            <person name="Birren B."/>
        </authorList>
    </citation>
    <scope>NUCLEOTIDE SEQUENCE [LARGE SCALE GENOMIC DNA]</scope>
    <source>
        <strain evidence="2">1006PhL</strain>
    </source>
</reference>
<protein>
    <submittedName>
        <fullName evidence="1">Uncharacterized protein</fullName>
    </submittedName>
</protein>
<proteinExistence type="predicted"/>
<dbReference type="VEuPathDB" id="FungiDB:HMPREF1544_11830"/>
<dbReference type="OMA" id="YDAHQTE"/>
<dbReference type="AlphaFoldDB" id="S2JP18"/>
<keyword evidence="2" id="KW-1185">Reference proteome</keyword>
<gene>
    <name evidence="1" type="ORF">HMPREF1544_11830</name>
</gene>
<organism evidence="1 2">
    <name type="scientific">Mucor circinelloides f. circinelloides (strain 1006PhL)</name>
    <name type="common">Mucormycosis agent</name>
    <name type="synonym">Calyptromyces circinelloides</name>
    <dbReference type="NCBI Taxonomy" id="1220926"/>
    <lineage>
        <taxon>Eukaryota</taxon>
        <taxon>Fungi</taxon>
        <taxon>Fungi incertae sedis</taxon>
        <taxon>Mucoromycota</taxon>
        <taxon>Mucoromycotina</taxon>
        <taxon>Mucoromycetes</taxon>
        <taxon>Mucorales</taxon>
        <taxon>Mucorineae</taxon>
        <taxon>Mucoraceae</taxon>
        <taxon>Mucor</taxon>
    </lineage>
</organism>
<name>S2JP18_MUCC1</name>
<dbReference type="OrthoDB" id="2261806at2759"/>
<evidence type="ECO:0000313" key="1">
    <source>
        <dbReference type="EMBL" id="EPB81465.1"/>
    </source>
</evidence>
<dbReference type="InParanoid" id="S2JP18"/>
<feature type="non-terminal residue" evidence="1">
    <location>
        <position position="1"/>
    </location>
</feature>
<sequence length="176" mass="18982">CSNSATSNRYYYDAHQTEQVKAVSKCDDPYTGMDQNHLISTNIADDFISVDKLVGDNVDDDDFCVVAPSSGNPSAAATAAIPSVDNVFPSSASSLAHCAYNAASVVVENTTRTAIRGAVRSYNFVCIEKKHMDEGLVQQKPKKYTQPKRRGYDVDFGNVPGIKFNLVRASSTTTAA</sequence>
<evidence type="ECO:0000313" key="2">
    <source>
        <dbReference type="Proteomes" id="UP000014254"/>
    </source>
</evidence>
<accession>S2JP18</accession>